<dbReference type="GO" id="GO:0005737">
    <property type="term" value="C:cytoplasm"/>
    <property type="evidence" value="ECO:0007669"/>
    <property type="project" value="TreeGrafter"/>
</dbReference>
<dbReference type="InterPro" id="IPR033753">
    <property type="entry name" value="GCV_H/Fam206"/>
</dbReference>
<dbReference type="PROSITE" id="PS50968">
    <property type="entry name" value="BIOTINYL_LIPOYL"/>
    <property type="match status" value="1"/>
</dbReference>
<dbReference type="InterPro" id="IPR002930">
    <property type="entry name" value="GCV_H"/>
</dbReference>
<feature type="domain" description="Lipoyl-binding" evidence="1">
    <location>
        <begin position="27"/>
        <end position="107"/>
    </location>
</feature>
<dbReference type="AlphaFoldDB" id="A0A9Y1BNG6"/>
<dbReference type="InterPro" id="IPR000089">
    <property type="entry name" value="Biotin_lipoyl"/>
</dbReference>
<dbReference type="Pfam" id="PF01597">
    <property type="entry name" value="GCV_H"/>
    <property type="match status" value="1"/>
</dbReference>
<gene>
    <name evidence="2" type="ORF">K9W45_06115</name>
</gene>
<sequence length="158" mass="18346">MKRQFRFPEALLYQSTYVWIKDIGRGVYAIGITDYAQYLLDDIVTISLPVDDYVEQGDELISIESIYETIEIESPFTGKIVEINDDVKDNPELLNEDAFGSWILKIEISDEEELDDLYTADEVFDLFQEELEEQGDEELTKEFGAFVQFNDDNEDGWV</sequence>
<accession>A0A9Y1BNG6</accession>
<dbReference type="Proteomes" id="UP001201020">
    <property type="component" value="Chromosome"/>
</dbReference>
<dbReference type="GO" id="GO:0005960">
    <property type="term" value="C:glycine cleavage complex"/>
    <property type="evidence" value="ECO:0007669"/>
    <property type="project" value="InterPro"/>
</dbReference>
<dbReference type="GO" id="GO:0019464">
    <property type="term" value="P:glycine decarboxylation via glycine cleavage system"/>
    <property type="evidence" value="ECO:0007669"/>
    <property type="project" value="InterPro"/>
</dbReference>
<dbReference type="InterPro" id="IPR011053">
    <property type="entry name" value="Single_hybrid_motif"/>
</dbReference>
<proteinExistence type="predicted"/>
<name>A0A9Y1BNG6_9ARCH</name>
<organism evidence="2">
    <name type="scientific">Candidatus Heimdallarchaeum aukensis</name>
    <dbReference type="NCBI Taxonomy" id="2876573"/>
    <lineage>
        <taxon>Archaea</taxon>
        <taxon>Promethearchaeati</taxon>
        <taxon>Candidatus Heimdallarchaeota</taxon>
        <taxon>Candidatus Heimdallarchaeia (ex Rinke et al. 2021) (nom. nud.)</taxon>
        <taxon>Candidatus Heimdallarchaeales</taxon>
        <taxon>Candidatus Heimdallarchaeaceae</taxon>
        <taxon>Candidatus Heimdallarchaeum</taxon>
    </lineage>
</organism>
<dbReference type="Gene3D" id="2.40.50.100">
    <property type="match status" value="1"/>
</dbReference>
<evidence type="ECO:0000259" key="1">
    <source>
        <dbReference type="PROSITE" id="PS50968"/>
    </source>
</evidence>
<evidence type="ECO:0000313" key="2">
    <source>
        <dbReference type="EMBL" id="UJG42036.1"/>
    </source>
</evidence>
<dbReference type="PANTHER" id="PTHR11715:SF3">
    <property type="entry name" value="GLYCINE CLEAVAGE SYSTEM H PROTEIN-RELATED"/>
    <property type="match status" value="1"/>
</dbReference>
<dbReference type="EMBL" id="CP084166">
    <property type="protein sequence ID" value="UJG42036.1"/>
    <property type="molecule type" value="Genomic_DNA"/>
</dbReference>
<protein>
    <submittedName>
        <fullName evidence="2">Glycine cleavage system protein H</fullName>
    </submittedName>
</protein>
<dbReference type="SUPFAM" id="SSF51230">
    <property type="entry name" value="Single hybrid motif"/>
    <property type="match status" value="1"/>
</dbReference>
<reference evidence="2" key="1">
    <citation type="journal article" date="2022" name="Nat. Microbiol.">
        <title>Unique mobile elements and scalable gene flow at the prokaryote-eukaryote boundary revealed by circularized Asgard archaea genomes.</title>
        <authorList>
            <person name="Wu F."/>
            <person name="Speth D.R."/>
            <person name="Philosof A."/>
            <person name="Cremiere A."/>
            <person name="Narayanan A."/>
            <person name="Barco R.A."/>
            <person name="Connon S.A."/>
            <person name="Amend J.P."/>
            <person name="Antoshechkin I.A."/>
            <person name="Orphan V.J."/>
        </authorList>
    </citation>
    <scope>NUCLEOTIDE SEQUENCE</scope>
    <source>
        <strain evidence="2">PM71</strain>
    </source>
</reference>
<dbReference type="PANTHER" id="PTHR11715">
    <property type="entry name" value="GLYCINE CLEAVAGE SYSTEM H PROTEIN"/>
    <property type="match status" value="1"/>
</dbReference>
<dbReference type="CDD" id="cd06848">
    <property type="entry name" value="GCS_H"/>
    <property type="match status" value="1"/>
</dbReference>
<dbReference type="GO" id="GO:0009249">
    <property type="term" value="P:protein lipoylation"/>
    <property type="evidence" value="ECO:0007669"/>
    <property type="project" value="TreeGrafter"/>
</dbReference>